<keyword evidence="4 7" id="KW-0812">Transmembrane</keyword>
<dbReference type="Proteomes" id="UP001291623">
    <property type="component" value="Unassembled WGS sequence"/>
</dbReference>
<evidence type="ECO:0000313" key="9">
    <source>
        <dbReference type="EMBL" id="KAK4379094.1"/>
    </source>
</evidence>
<gene>
    <name evidence="9" type="ORF">RND71_000956</name>
</gene>
<evidence type="ECO:0000256" key="6">
    <source>
        <dbReference type="ARBA" id="ARBA00023136"/>
    </source>
</evidence>
<dbReference type="GO" id="GO:0016020">
    <property type="term" value="C:membrane"/>
    <property type="evidence" value="ECO:0007669"/>
    <property type="project" value="UniProtKB-SubCell"/>
</dbReference>
<comment type="subcellular location">
    <subcellularLocation>
        <location evidence="2 7">Membrane</location>
        <topology evidence="2 7">Multi-pass membrane protein</topology>
    </subcellularLocation>
</comment>
<evidence type="ECO:0000256" key="7">
    <source>
        <dbReference type="RuleBase" id="RU363107"/>
    </source>
</evidence>
<feature type="compositionally biased region" description="Pro residues" evidence="8">
    <location>
        <begin position="28"/>
        <end position="42"/>
    </location>
</feature>
<name>A0AAE1SYB3_9SOLA</name>
<evidence type="ECO:0000256" key="1">
    <source>
        <dbReference type="ARBA" id="ARBA00002501"/>
    </source>
</evidence>
<feature type="compositionally biased region" description="Polar residues" evidence="8">
    <location>
        <begin position="1"/>
        <end position="13"/>
    </location>
</feature>
<dbReference type="GO" id="GO:0005794">
    <property type="term" value="C:Golgi apparatus"/>
    <property type="evidence" value="ECO:0007669"/>
    <property type="project" value="TreeGrafter"/>
</dbReference>
<comment type="function">
    <text evidence="1 7">May be involved in both secretory and endocytic intracellular trafficking in the endosomal/prevacuolar compartments.</text>
</comment>
<keyword evidence="5 7" id="KW-1133">Transmembrane helix</keyword>
<organism evidence="9 10">
    <name type="scientific">Anisodus tanguticus</name>
    <dbReference type="NCBI Taxonomy" id="243964"/>
    <lineage>
        <taxon>Eukaryota</taxon>
        <taxon>Viridiplantae</taxon>
        <taxon>Streptophyta</taxon>
        <taxon>Embryophyta</taxon>
        <taxon>Tracheophyta</taxon>
        <taxon>Spermatophyta</taxon>
        <taxon>Magnoliopsida</taxon>
        <taxon>eudicotyledons</taxon>
        <taxon>Gunneridae</taxon>
        <taxon>Pentapetalae</taxon>
        <taxon>asterids</taxon>
        <taxon>lamiids</taxon>
        <taxon>Solanales</taxon>
        <taxon>Solanaceae</taxon>
        <taxon>Solanoideae</taxon>
        <taxon>Hyoscyameae</taxon>
        <taxon>Anisodus</taxon>
    </lineage>
</organism>
<comment type="caution">
    <text evidence="9">The sequence shown here is derived from an EMBL/GenBank/DDBJ whole genome shotgun (WGS) entry which is preliminary data.</text>
</comment>
<evidence type="ECO:0000256" key="8">
    <source>
        <dbReference type="SAM" id="MobiDB-lite"/>
    </source>
</evidence>
<dbReference type="AlphaFoldDB" id="A0AAE1SYB3"/>
<dbReference type="PANTHER" id="PTHR19317:SF16">
    <property type="entry name" value="PRA1 FAMILY PROTEIN E"/>
    <property type="match status" value="1"/>
</dbReference>
<comment type="similarity">
    <text evidence="3 7">Belongs to the PRA1 family.</text>
</comment>
<proteinExistence type="inferred from homology"/>
<evidence type="ECO:0000256" key="5">
    <source>
        <dbReference type="ARBA" id="ARBA00022989"/>
    </source>
</evidence>
<reference evidence="9" key="1">
    <citation type="submission" date="2023-12" db="EMBL/GenBank/DDBJ databases">
        <title>Genome assembly of Anisodus tanguticus.</title>
        <authorList>
            <person name="Wang Y.-J."/>
        </authorList>
    </citation>
    <scope>NUCLEOTIDE SEQUENCE</scope>
    <source>
        <strain evidence="9">KB-2021</strain>
        <tissue evidence="9">Leaf</tissue>
    </source>
</reference>
<accession>A0AAE1SYB3</accession>
<dbReference type="GO" id="GO:0016192">
    <property type="term" value="P:vesicle-mediated transport"/>
    <property type="evidence" value="ECO:0007669"/>
    <property type="project" value="TreeGrafter"/>
</dbReference>
<dbReference type="GO" id="GO:0005783">
    <property type="term" value="C:endoplasmic reticulum"/>
    <property type="evidence" value="ECO:0007669"/>
    <property type="project" value="UniProtKB-ARBA"/>
</dbReference>
<evidence type="ECO:0000256" key="3">
    <source>
        <dbReference type="ARBA" id="ARBA00006483"/>
    </source>
</evidence>
<dbReference type="Pfam" id="PF03208">
    <property type="entry name" value="PRA1"/>
    <property type="match status" value="1"/>
</dbReference>
<evidence type="ECO:0000256" key="2">
    <source>
        <dbReference type="ARBA" id="ARBA00004141"/>
    </source>
</evidence>
<feature type="region of interest" description="Disordered" evidence="8">
    <location>
        <begin position="1"/>
        <end position="52"/>
    </location>
</feature>
<evidence type="ECO:0000256" key="4">
    <source>
        <dbReference type="ARBA" id="ARBA00022692"/>
    </source>
</evidence>
<dbReference type="EMBL" id="JAVYJV010000001">
    <property type="protein sequence ID" value="KAK4379094.1"/>
    <property type="molecule type" value="Genomic_DNA"/>
</dbReference>
<keyword evidence="6 7" id="KW-0472">Membrane</keyword>
<dbReference type="PANTHER" id="PTHR19317">
    <property type="entry name" value="PRENYLATED RAB ACCEPTOR 1-RELATED"/>
    <property type="match status" value="1"/>
</dbReference>
<feature type="transmembrane region" description="Helical" evidence="7">
    <location>
        <begin position="197"/>
        <end position="224"/>
    </location>
</feature>
<feature type="transmembrane region" description="Helical" evidence="7">
    <location>
        <begin position="143"/>
        <end position="176"/>
    </location>
</feature>
<feature type="compositionally biased region" description="Low complexity" evidence="8">
    <location>
        <begin position="43"/>
        <end position="52"/>
    </location>
</feature>
<sequence>MSENSSNYGTLPTSTPPPTIHSARKPPRPPLPPLRPPPPPLPSTSLSTTRSETATRRPWRVFFDYTLISLPYNYSESMSRVRRNLNYFRVNYAMVILLILFLSLVYHPISMIVFLAISIAWLYYFREEPIIILGTQFDDRLVLVGLGLATVVALAITHVGLNVLVALIIGFFVLGLHGSFRGTEDLFLDESEAAEGGLLSVAAPLLFPVIVLAVLYLYIVTVWWHSTSFGDCTGDITPNFQDSPTASCLFSSYVGGAIHPFFWRFSQ</sequence>
<feature type="transmembrane region" description="Helical" evidence="7">
    <location>
        <begin position="90"/>
        <end position="123"/>
    </location>
</feature>
<evidence type="ECO:0000313" key="10">
    <source>
        <dbReference type="Proteomes" id="UP001291623"/>
    </source>
</evidence>
<keyword evidence="7" id="KW-0813">Transport</keyword>
<keyword evidence="10" id="KW-1185">Reference proteome</keyword>
<protein>
    <recommendedName>
        <fullName evidence="7">PRA1 family protein</fullName>
    </recommendedName>
</protein>
<dbReference type="InterPro" id="IPR004895">
    <property type="entry name" value="Prenylated_rab_accept_PRA1"/>
</dbReference>